<dbReference type="SUPFAM" id="SSF52540">
    <property type="entry name" value="P-loop containing nucleoside triphosphate hydrolases"/>
    <property type="match status" value="1"/>
</dbReference>
<dbReference type="EMBL" id="JACYTR010000046">
    <property type="protein sequence ID" value="MBD8527297.1"/>
    <property type="molecule type" value="Genomic_DNA"/>
</dbReference>
<feature type="transmembrane region" description="Helical" evidence="1">
    <location>
        <begin position="254"/>
        <end position="282"/>
    </location>
</feature>
<feature type="transmembrane region" description="Helical" evidence="1">
    <location>
        <begin position="106"/>
        <end position="123"/>
    </location>
</feature>
<dbReference type="Gene3D" id="3.40.50.300">
    <property type="entry name" value="P-loop containing nucleotide triphosphate hydrolases"/>
    <property type="match status" value="2"/>
</dbReference>
<name>A0AAW3ZQA8_9GAMM</name>
<accession>A0AAW3ZQA8</accession>
<dbReference type="InterPro" id="IPR027417">
    <property type="entry name" value="P-loop_NTPase"/>
</dbReference>
<keyword evidence="4" id="KW-1185">Reference proteome</keyword>
<dbReference type="AlphaFoldDB" id="A0AAW3ZQA8"/>
<feature type="transmembrane region" description="Helical" evidence="1">
    <location>
        <begin position="318"/>
        <end position="343"/>
    </location>
</feature>
<feature type="transmembrane region" description="Helical" evidence="1">
    <location>
        <begin position="355"/>
        <end position="388"/>
    </location>
</feature>
<keyword evidence="3" id="KW-0238">DNA-binding</keyword>
<feature type="transmembrane region" description="Helical" evidence="1">
    <location>
        <begin position="79"/>
        <end position="100"/>
    </location>
</feature>
<feature type="domain" description="TraD/TraG TraM recognition site" evidence="2">
    <location>
        <begin position="758"/>
        <end position="837"/>
    </location>
</feature>
<reference evidence="3 4" key="1">
    <citation type="submission" date="2020-09" db="EMBL/GenBank/DDBJ databases">
        <title>Pseudoxanthomonas sp. CAU 1598 isolated from sand of Yaerae Beach.</title>
        <authorList>
            <person name="Kim W."/>
        </authorList>
    </citation>
    <scope>NUCLEOTIDE SEQUENCE [LARGE SCALE GENOMIC DNA]</scope>
    <source>
        <strain evidence="3 4">CAU 1598</strain>
    </source>
</reference>
<evidence type="ECO:0000256" key="1">
    <source>
        <dbReference type="SAM" id="Phobius"/>
    </source>
</evidence>
<evidence type="ECO:0000313" key="4">
    <source>
        <dbReference type="Proteomes" id="UP000613768"/>
    </source>
</evidence>
<dbReference type="CDD" id="cd01127">
    <property type="entry name" value="TrwB_TraG_TraD_VirD4"/>
    <property type="match status" value="1"/>
</dbReference>
<gene>
    <name evidence="3" type="ORF">IFO71_16255</name>
</gene>
<dbReference type="RefSeq" id="WP_192030718.1">
    <property type="nucleotide sequence ID" value="NZ_JACYTR010000046.1"/>
</dbReference>
<evidence type="ECO:0000313" key="3">
    <source>
        <dbReference type="EMBL" id="MBD8527297.1"/>
    </source>
</evidence>
<feature type="transmembrane region" description="Helical" evidence="1">
    <location>
        <begin position="294"/>
        <end position="312"/>
    </location>
</feature>
<keyword evidence="1" id="KW-1133">Transmembrane helix</keyword>
<proteinExistence type="predicted"/>
<protein>
    <submittedName>
        <fullName evidence="3">Type IV secretion system DNA-binding domain-containing protein</fullName>
    </submittedName>
</protein>
<keyword evidence="1" id="KW-0812">Transmembrane</keyword>
<organism evidence="3 4">
    <name type="scientific">Pseudomarimonas arenosa</name>
    <dbReference type="NCBI Taxonomy" id="2774145"/>
    <lineage>
        <taxon>Bacteria</taxon>
        <taxon>Pseudomonadati</taxon>
        <taxon>Pseudomonadota</taxon>
        <taxon>Gammaproteobacteria</taxon>
        <taxon>Lysobacterales</taxon>
        <taxon>Lysobacteraceae</taxon>
        <taxon>Pseudomarimonas</taxon>
    </lineage>
</organism>
<dbReference type="InterPro" id="IPR032689">
    <property type="entry name" value="TraG-D_C"/>
</dbReference>
<evidence type="ECO:0000259" key="2">
    <source>
        <dbReference type="Pfam" id="PF12696"/>
    </source>
</evidence>
<feature type="transmembrane region" description="Helical" evidence="1">
    <location>
        <begin position="216"/>
        <end position="242"/>
    </location>
</feature>
<sequence length="995" mass="106465">MSLSKNFQRLPSAVLTWLGARFIAPVEALPLPVAPDFYAVPSARVMPTAADLEDGKTCRFLLAQDHFRRSLTQAVARQAALLSASFFIALTAVAICFTGASLPVKVMTLGMIGILALFVVPMLRRAVKAGRSGLKPWQLGRYAPLDEMAQASKQEAWELASRHEVPSRLDDGRAIPADLRDAQPRFFQDAHGRSLSGRMLPEDLLGSISPSPATPLVLMLLPALILVACIGLLLPLAALSVLGMNSNPARGPTLAGWAVLFGAAALTIVCWLTTAIGLRVTLGALSPVETGRSATLTALFLLAWSMALPLSGVPFAQLLSVAVSIASVLAMAAGVMLVAGIWLFKEEPIKSFKRVGWLALAVVGVALAPVGLGFLLLASCIGLVPALWAKRQHRNRVFQLAKRDVKYSGETLTGTSFQSHKAARLKQAIAAANDPSPFIRLGIASGALAHRGDAFAPDIGLPVGLSAADLSTHLFAFGATGTGKTSAILRPILANWINTQAGGALVLDGKGSLPGEVKGIPGYLLIEATPGDNTPVVPLGLIEGLSPNEVAQTLRDVFTKGEKPSGNGAHFLGIAYQHLKHCGVLLSAMRSVVPEDPTSRWTLACLNQYAQDVARIPSDTKTDAEPPTDLVQMRCDYLRKMHPEASIAGTPLNQAIQWALNTVRAMGSDERGSMLTTFSNWISPLMERRELLDWCTTEHGADVEQCLRGGIVGVSLPEAMWGQAGTAISALVKARVFKAIKRRGGDGDWRKNEPNANVLILVDECQALIDRTDEELLPVGRSLGARCTYATQLIEGLYAVLGRDKAKTLLGNFRSTVAFMSSHETLEWVSNQVGYGERLVEEVKSLVPAFRTTAKTLASRAVYDCDSALYDDTAWLREAGSLSVEQDGLNHLMKGGAVSSYGVDEATTRERGGRGQSAGHVLRLPEASARWVKNIQIFGRDEWPLLAGQGKAVVILNRAGSPRRDVIETKPVFDMKEVLKPVEQDAQAKPVAEAA</sequence>
<comment type="caution">
    <text evidence="3">The sequence shown here is derived from an EMBL/GenBank/DDBJ whole genome shotgun (WGS) entry which is preliminary data.</text>
</comment>
<dbReference type="Pfam" id="PF12696">
    <property type="entry name" value="TraG-D_C"/>
    <property type="match status" value="1"/>
</dbReference>
<dbReference type="Proteomes" id="UP000613768">
    <property type="component" value="Unassembled WGS sequence"/>
</dbReference>
<keyword evidence="1" id="KW-0472">Membrane</keyword>
<dbReference type="GO" id="GO:0003677">
    <property type="term" value="F:DNA binding"/>
    <property type="evidence" value="ECO:0007669"/>
    <property type="project" value="UniProtKB-KW"/>
</dbReference>